<evidence type="ECO:0000256" key="5">
    <source>
        <dbReference type="ARBA" id="ARBA00049534"/>
    </source>
</evidence>
<name>C3X1D0_9BURK</name>
<feature type="binding site" evidence="6">
    <location>
        <position position="72"/>
    </location>
    <ligand>
        <name>substrate</name>
    </ligand>
</feature>
<dbReference type="GO" id="GO:0006537">
    <property type="term" value="P:glutamate biosynthetic process"/>
    <property type="evidence" value="ECO:0007669"/>
    <property type="project" value="TreeGrafter"/>
</dbReference>
<evidence type="ECO:0000256" key="4">
    <source>
        <dbReference type="ARBA" id="ARBA00022801"/>
    </source>
</evidence>
<proteinExistence type="inferred from homology"/>
<keyword evidence="8" id="KW-1185">Reference proteome</keyword>
<gene>
    <name evidence="6" type="primary">glsA</name>
    <name evidence="7" type="ORF">OFAG_00169</name>
</gene>
<dbReference type="RefSeq" id="WP_005875775.1">
    <property type="nucleotide sequence ID" value="NZ_CABMNL010000001.1"/>
</dbReference>
<feature type="binding site" evidence="6">
    <location>
        <position position="198"/>
    </location>
    <ligand>
        <name>substrate</name>
    </ligand>
</feature>
<feature type="binding site" evidence="6">
    <location>
        <position position="123"/>
    </location>
    <ligand>
        <name>substrate</name>
    </ligand>
</feature>
<dbReference type="Proteomes" id="UP000003973">
    <property type="component" value="Unassembled WGS sequence"/>
</dbReference>
<dbReference type="NCBIfam" id="TIGR03814">
    <property type="entry name" value="Gln_ase"/>
    <property type="match status" value="1"/>
</dbReference>
<comment type="similarity">
    <text evidence="1 6">Belongs to the glutaminase family.</text>
</comment>
<feature type="binding site" evidence="6">
    <location>
        <position position="268"/>
    </location>
    <ligand>
        <name>substrate</name>
    </ligand>
</feature>
<comment type="catalytic activity">
    <reaction evidence="5 6">
        <text>L-glutamine + H2O = L-glutamate + NH4(+)</text>
        <dbReference type="Rhea" id="RHEA:15889"/>
        <dbReference type="ChEBI" id="CHEBI:15377"/>
        <dbReference type="ChEBI" id="CHEBI:28938"/>
        <dbReference type="ChEBI" id="CHEBI:29985"/>
        <dbReference type="ChEBI" id="CHEBI:58359"/>
        <dbReference type="EC" id="3.5.1.2"/>
    </reaction>
</comment>
<dbReference type="PANTHER" id="PTHR12544:SF48">
    <property type="entry name" value="GLUTAMINASE 1"/>
    <property type="match status" value="1"/>
</dbReference>
<feature type="binding site" evidence="6">
    <location>
        <position position="250"/>
    </location>
    <ligand>
        <name>substrate</name>
    </ligand>
</feature>
<dbReference type="InterPro" id="IPR012338">
    <property type="entry name" value="Beta-lactam/transpept-like"/>
</dbReference>
<sequence length="316" mass="34233">MSVNQNQEQRKQVLDFMTSAHQQFASVKEGANASYIPYLASVPSNLFGIAVAFTDGEVLEVGDTQYEFAIESISKVFTLAKVLEEIGKDEFKAKIGSNATGEPFNSVIALELHNEHPYNPFDNAGAIATVSLLNAQSSDDRWNQIISTYNLFAGRNLTVNDEVYKSESDTNAHNRGISWLLKNSGNMYTDPDQACDVYTRQCSVAITCRDLAIMGGTIANHGVNPVTKKQVVSRQNIQPILAEMMMNGLYENTGNWLYTTGLPGKSGVGGGILAIVPGTCALAVFSPPLDVHGNSVKGQKVGAFLSEKLGWSLLNK</sequence>
<reference evidence="7" key="1">
    <citation type="submission" date="2011-10" db="EMBL/GenBank/DDBJ databases">
        <title>The Genome Sequence of Oxalobacter formigenes HOxBLS.</title>
        <authorList>
            <consortium name="The Broad Institute Genome Sequencing Platform"/>
            <person name="Earl A."/>
            <person name="Ward D."/>
            <person name="Feldgarden M."/>
            <person name="Gevers D."/>
            <person name="Allison M.J."/>
            <person name="Humphrey S."/>
            <person name="Young S.K."/>
            <person name="Zeng Q."/>
            <person name="Gargeya S."/>
            <person name="Fitzgerald M."/>
            <person name="Haas B."/>
            <person name="Abouelleil A."/>
            <person name="Alvarado L."/>
            <person name="Arachchi H.M."/>
            <person name="Berlin A."/>
            <person name="Brown A."/>
            <person name="Chapman S.B."/>
            <person name="Chen Z."/>
            <person name="Dunbar C."/>
            <person name="Freedman E."/>
            <person name="Gearin G."/>
            <person name="Goldberg J."/>
            <person name="Griggs A."/>
            <person name="Gujja S."/>
            <person name="Heiman D."/>
            <person name="Howarth C."/>
            <person name="Larson L."/>
            <person name="Lui A."/>
            <person name="MacDonald P.J.P."/>
            <person name="Montmayeur A."/>
            <person name="Murphy C."/>
            <person name="Neiman D."/>
            <person name="Pearson M."/>
            <person name="Priest M."/>
            <person name="Roberts A."/>
            <person name="Saif S."/>
            <person name="Shea T."/>
            <person name="Shenoy N."/>
            <person name="Sisk P."/>
            <person name="Stolte C."/>
            <person name="Sykes S."/>
            <person name="Wortman J."/>
            <person name="Nusbaum C."/>
            <person name="Birren B."/>
        </authorList>
    </citation>
    <scope>NUCLEOTIDE SEQUENCE [LARGE SCALE GENOMIC DNA]</scope>
    <source>
        <strain evidence="7">HOxBLS</strain>
    </source>
</reference>
<dbReference type="FunFam" id="3.40.710.10:FF:000005">
    <property type="entry name" value="Glutaminase"/>
    <property type="match status" value="1"/>
</dbReference>
<dbReference type="NCBIfam" id="NF009020">
    <property type="entry name" value="PRK12356.1"/>
    <property type="match status" value="1"/>
</dbReference>
<comment type="subunit">
    <text evidence="2 6">Homotetramer.</text>
</comment>
<dbReference type="eggNOG" id="COG2066">
    <property type="taxonomic scope" value="Bacteria"/>
</dbReference>
<evidence type="ECO:0000256" key="6">
    <source>
        <dbReference type="HAMAP-Rule" id="MF_00313"/>
    </source>
</evidence>
<dbReference type="GO" id="GO:0006543">
    <property type="term" value="P:L-glutamine catabolic process"/>
    <property type="evidence" value="ECO:0007669"/>
    <property type="project" value="TreeGrafter"/>
</dbReference>
<dbReference type="HOGENOM" id="CLU_027932_1_0_4"/>
<dbReference type="PANTHER" id="PTHR12544">
    <property type="entry name" value="GLUTAMINASE"/>
    <property type="match status" value="1"/>
</dbReference>
<dbReference type="AlphaFoldDB" id="C3X1D0"/>
<dbReference type="GO" id="GO:0004359">
    <property type="term" value="F:glutaminase activity"/>
    <property type="evidence" value="ECO:0007669"/>
    <property type="project" value="UniProtKB-UniRule"/>
</dbReference>
<comment type="caution">
    <text evidence="7">The sequence shown here is derived from an EMBL/GenBank/DDBJ whole genome shotgun (WGS) entry which is preliminary data.</text>
</comment>
<dbReference type="Gene3D" id="3.40.710.10">
    <property type="entry name" value="DD-peptidase/beta-lactamase superfamily"/>
    <property type="match status" value="1"/>
</dbReference>
<accession>C3X1D0</accession>
<dbReference type="EMBL" id="ACDP02000029">
    <property type="protein sequence ID" value="EEO27016.1"/>
    <property type="molecule type" value="Genomic_DNA"/>
</dbReference>
<keyword evidence="4 6" id="KW-0378">Hydrolase</keyword>
<organism evidence="7 8">
    <name type="scientific">Oxalobacter paraformigenes</name>
    <dbReference type="NCBI Taxonomy" id="556268"/>
    <lineage>
        <taxon>Bacteria</taxon>
        <taxon>Pseudomonadati</taxon>
        <taxon>Pseudomonadota</taxon>
        <taxon>Betaproteobacteria</taxon>
        <taxon>Burkholderiales</taxon>
        <taxon>Oxalobacteraceae</taxon>
        <taxon>Oxalobacter</taxon>
    </lineage>
</organism>
<dbReference type="HAMAP" id="MF_00313">
    <property type="entry name" value="Glutaminase"/>
    <property type="match status" value="1"/>
</dbReference>
<evidence type="ECO:0000256" key="2">
    <source>
        <dbReference type="ARBA" id="ARBA00011881"/>
    </source>
</evidence>
<feature type="binding site" evidence="6">
    <location>
        <position position="167"/>
    </location>
    <ligand>
        <name>substrate</name>
    </ligand>
</feature>
<protein>
    <recommendedName>
        <fullName evidence="3 6">Glutaminase</fullName>
        <ecNumber evidence="3 6">3.5.1.2</ecNumber>
    </recommendedName>
</protein>
<evidence type="ECO:0000313" key="8">
    <source>
        <dbReference type="Proteomes" id="UP000003973"/>
    </source>
</evidence>
<keyword evidence="6" id="KW-0007">Acetylation</keyword>
<dbReference type="Pfam" id="PF04960">
    <property type="entry name" value="Glutaminase"/>
    <property type="match status" value="1"/>
</dbReference>
<dbReference type="SUPFAM" id="SSF56601">
    <property type="entry name" value="beta-lactamase/transpeptidase-like"/>
    <property type="match status" value="1"/>
</dbReference>
<dbReference type="EC" id="3.5.1.2" evidence="3 6"/>
<evidence type="ECO:0000256" key="3">
    <source>
        <dbReference type="ARBA" id="ARBA00012918"/>
    </source>
</evidence>
<feature type="binding site" evidence="6">
    <location>
        <position position="174"/>
    </location>
    <ligand>
        <name>substrate</name>
    </ligand>
</feature>
<dbReference type="InterPro" id="IPR015868">
    <property type="entry name" value="Glutaminase"/>
</dbReference>
<evidence type="ECO:0000256" key="1">
    <source>
        <dbReference type="ARBA" id="ARBA00011076"/>
    </source>
</evidence>
<evidence type="ECO:0000313" key="7">
    <source>
        <dbReference type="EMBL" id="EEO27016.1"/>
    </source>
</evidence>